<evidence type="ECO:0000256" key="11">
    <source>
        <dbReference type="SAM" id="MobiDB-lite"/>
    </source>
</evidence>
<dbReference type="InterPro" id="IPR000719">
    <property type="entry name" value="Prot_kinase_dom"/>
</dbReference>
<evidence type="ECO:0000256" key="4">
    <source>
        <dbReference type="ARBA" id="ARBA00022527"/>
    </source>
</evidence>
<protein>
    <recommendedName>
        <fullName evidence="3">mitogen-activated protein kinase</fullName>
        <ecNumber evidence="3">2.7.11.24</ecNumber>
    </recommendedName>
</protein>
<keyword evidence="6" id="KW-0808">Transferase</keyword>
<reference evidence="13 14" key="2">
    <citation type="journal article" date="2018" name="Annu Rev Anim Biosci">
        <title>Bat Biology, Genomes, and the Bat1K Project: To Generate Chromosome-Level Genomes for All Living Bat Species.</title>
        <authorList>
            <person name="Teeling E.C."/>
            <person name="Vernes S.C."/>
            <person name="Davalos L.M."/>
            <person name="Ray D.A."/>
            <person name="Gilbert M.T.P."/>
            <person name="Myers E."/>
        </authorList>
    </citation>
    <scope>NUCLEOTIDE SEQUENCE</scope>
</reference>
<dbReference type="InParanoid" id="A0A671EV60"/>
<evidence type="ECO:0000313" key="14">
    <source>
        <dbReference type="Proteomes" id="UP000472240"/>
    </source>
</evidence>
<comment type="cofactor">
    <cofactor evidence="1">
        <name>Mg(2+)</name>
        <dbReference type="ChEBI" id="CHEBI:18420"/>
    </cofactor>
</comment>
<evidence type="ECO:0000256" key="7">
    <source>
        <dbReference type="ARBA" id="ARBA00022741"/>
    </source>
</evidence>
<dbReference type="AlphaFoldDB" id="A0A671EV60"/>
<dbReference type="EC" id="2.7.11.24" evidence="3"/>
<keyword evidence="5" id="KW-0597">Phosphoprotein</keyword>
<dbReference type="PROSITE" id="PS50011">
    <property type="entry name" value="PROTEIN_KINASE_DOM"/>
    <property type="match status" value="1"/>
</dbReference>
<evidence type="ECO:0000256" key="3">
    <source>
        <dbReference type="ARBA" id="ARBA00012411"/>
    </source>
</evidence>
<evidence type="ECO:0000256" key="9">
    <source>
        <dbReference type="ARBA" id="ARBA00022840"/>
    </source>
</evidence>
<evidence type="ECO:0000259" key="12">
    <source>
        <dbReference type="PROSITE" id="PS50011"/>
    </source>
</evidence>
<dbReference type="GO" id="GO:0005524">
    <property type="term" value="F:ATP binding"/>
    <property type="evidence" value="ECO:0007669"/>
    <property type="project" value="UniProtKB-KW"/>
</dbReference>
<organism evidence="13 14">
    <name type="scientific">Rhinolophus ferrumequinum</name>
    <name type="common">Greater horseshoe bat</name>
    <dbReference type="NCBI Taxonomy" id="59479"/>
    <lineage>
        <taxon>Eukaryota</taxon>
        <taxon>Metazoa</taxon>
        <taxon>Chordata</taxon>
        <taxon>Craniata</taxon>
        <taxon>Vertebrata</taxon>
        <taxon>Euteleostomi</taxon>
        <taxon>Mammalia</taxon>
        <taxon>Eutheria</taxon>
        <taxon>Laurasiatheria</taxon>
        <taxon>Chiroptera</taxon>
        <taxon>Yinpterochiroptera</taxon>
        <taxon>Rhinolophoidea</taxon>
        <taxon>Rhinolophidae</taxon>
        <taxon>Rhinolophinae</taxon>
        <taxon>Rhinolophus</taxon>
    </lineage>
</organism>
<name>A0A671EV60_RHIFE</name>
<dbReference type="GeneTree" id="ENSGT00940000155325"/>
<dbReference type="GO" id="GO:0004707">
    <property type="term" value="F:MAP kinase activity"/>
    <property type="evidence" value="ECO:0007669"/>
    <property type="project" value="UniProtKB-EC"/>
</dbReference>
<feature type="region of interest" description="Disordered" evidence="11">
    <location>
        <begin position="105"/>
        <end position="124"/>
    </location>
</feature>
<proteinExistence type="inferred from homology"/>
<dbReference type="InterPro" id="IPR050117">
    <property type="entry name" value="MAPK"/>
</dbReference>
<evidence type="ECO:0000256" key="6">
    <source>
        <dbReference type="ARBA" id="ARBA00022679"/>
    </source>
</evidence>
<dbReference type="PANTHER" id="PTHR24055">
    <property type="entry name" value="MITOGEN-ACTIVATED PROTEIN KINASE"/>
    <property type="match status" value="1"/>
</dbReference>
<dbReference type="Ensembl" id="ENSRFET00010018748.1">
    <property type="protein sequence ID" value="ENSRFEP00010017186.1"/>
    <property type="gene ID" value="ENSRFEG00010011678.1"/>
</dbReference>
<keyword evidence="10" id="KW-0346">Stress response</keyword>
<dbReference type="FunFam" id="3.30.200.20:FF:000769">
    <property type="entry name" value="Mitogen-activated protein kinase 14"/>
    <property type="match status" value="1"/>
</dbReference>
<feature type="compositionally biased region" description="Basic and acidic residues" evidence="11">
    <location>
        <begin position="113"/>
        <end position="124"/>
    </location>
</feature>
<evidence type="ECO:0000256" key="10">
    <source>
        <dbReference type="ARBA" id="ARBA00023016"/>
    </source>
</evidence>
<accession>A0A671EV60</accession>
<keyword evidence="7" id="KW-0547">Nucleotide-binding</keyword>
<dbReference type="OMA" id="CEMSEAY"/>
<evidence type="ECO:0000256" key="1">
    <source>
        <dbReference type="ARBA" id="ARBA00001946"/>
    </source>
</evidence>
<feature type="domain" description="Protein kinase" evidence="12">
    <location>
        <begin position="24"/>
        <end position="124"/>
    </location>
</feature>
<dbReference type="SUPFAM" id="SSF56112">
    <property type="entry name" value="Protein kinase-like (PK-like)"/>
    <property type="match status" value="1"/>
</dbReference>
<keyword evidence="4" id="KW-0723">Serine/threonine-protein kinase</keyword>
<dbReference type="InterPro" id="IPR011009">
    <property type="entry name" value="Kinase-like_dom_sf"/>
</dbReference>
<dbReference type="Proteomes" id="UP000472240">
    <property type="component" value="Chromosome 5"/>
</dbReference>
<keyword evidence="9" id="KW-0067">ATP-binding</keyword>
<reference evidence="13 14" key="1">
    <citation type="journal article" date="2015" name="Annu Rev Anim Biosci">
        <title>The Genome 10K Project: a way forward.</title>
        <authorList>
            <person name="Koepfli K.P."/>
            <person name="Paten B."/>
            <person name="O'Brien S.J."/>
            <person name="Koepfli K.P."/>
            <person name="Paten B."/>
            <person name="Antunes A."/>
            <person name="Belov K."/>
            <person name="Bustamante C."/>
            <person name="Castoe T.A."/>
            <person name="Clawson H."/>
            <person name="Crawford A.J."/>
            <person name="Diekhans M."/>
            <person name="Distel D."/>
            <person name="Durbin R."/>
            <person name="Earl D."/>
            <person name="Fujita M.K."/>
            <person name="Gamble T."/>
            <person name="Georges A."/>
            <person name="Gemmell N."/>
            <person name="Gilbert M.T."/>
            <person name="Graves J.M."/>
            <person name="Green R.E."/>
            <person name="Hickey G."/>
            <person name="Jarvis E.D."/>
            <person name="Johnson W."/>
            <person name="Komissarov A."/>
            <person name="Korf I."/>
            <person name="Kuhn R."/>
            <person name="Larkin D.M."/>
            <person name="Lewin H."/>
            <person name="Lopez J.V."/>
            <person name="Ma J."/>
            <person name="Marques-Bonet T."/>
            <person name="Miller W."/>
            <person name="Murphy R."/>
            <person name="Pevzner P."/>
            <person name="Shapiro B."/>
            <person name="Steiner C."/>
            <person name="Tamazian G."/>
            <person name="Venkatesh B."/>
            <person name="Wang J."/>
            <person name="Wayne R."/>
            <person name="Wiley E."/>
            <person name="Yang H."/>
            <person name="Zhang G."/>
            <person name="Haussler D."/>
            <person name="Ryder O."/>
            <person name="O'Brien S.J."/>
        </authorList>
    </citation>
    <scope>NUCLEOTIDE SEQUENCE</scope>
</reference>
<reference evidence="13" key="4">
    <citation type="submission" date="2025-08" db="UniProtKB">
        <authorList>
            <consortium name="Ensembl"/>
        </authorList>
    </citation>
    <scope>IDENTIFICATION</scope>
</reference>
<comment type="similarity">
    <text evidence="2">Belongs to the protein kinase superfamily. CMGC Ser/Thr protein kinase family. MAP kinase subfamily.</text>
</comment>
<keyword evidence="8" id="KW-0418">Kinase</keyword>
<evidence type="ECO:0000256" key="5">
    <source>
        <dbReference type="ARBA" id="ARBA00022553"/>
    </source>
</evidence>
<evidence type="ECO:0000313" key="13">
    <source>
        <dbReference type="Ensembl" id="ENSRFEP00010017186.1"/>
    </source>
</evidence>
<reference evidence="13" key="5">
    <citation type="submission" date="2025-09" db="UniProtKB">
        <authorList>
            <consortium name="Ensembl"/>
        </authorList>
    </citation>
    <scope>IDENTIFICATION</scope>
</reference>
<sequence>MSPERPTFYRQELNKIVWELPKHYQNLPSVGSSTYGSVCAAFDTKTGLHVTVKSPSTAFQSIIHAKKTYRELWLLKHMKHENMIGLLDVFTPALSLEEFNDRCVSGDPSHGGTSEHCEMSEAYR</sequence>
<dbReference type="Gene3D" id="3.30.200.20">
    <property type="entry name" value="Phosphorylase Kinase, domain 1"/>
    <property type="match status" value="1"/>
</dbReference>
<keyword evidence="14" id="KW-1185">Reference proteome</keyword>
<evidence type="ECO:0000256" key="2">
    <source>
        <dbReference type="ARBA" id="ARBA00008832"/>
    </source>
</evidence>
<reference evidence="14" key="3">
    <citation type="submission" date="2018-12" db="EMBL/GenBank/DDBJ databases">
        <title>G10K-VGP greater horseshoe bat female genome, primary haplotype.</title>
        <authorList>
            <person name="Teeling E."/>
            <person name="Myers G."/>
            <person name="Vernes S."/>
            <person name="Pippel M."/>
            <person name="Winkler S."/>
            <person name="Fedrigo O."/>
            <person name="Rhie A."/>
            <person name="Koren S."/>
            <person name="Phillippy A."/>
            <person name="Lewin H."/>
            <person name="Damas J."/>
            <person name="Howe K."/>
            <person name="Mountcastle J."/>
            <person name="Jarvis E.D."/>
        </authorList>
    </citation>
    <scope>NUCLEOTIDE SEQUENCE [LARGE SCALE GENOMIC DNA]</scope>
</reference>
<evidence type="ECO:0000256" key="8">
    <source>
        <dbReference type="ARBA" id="ARBA00022777"/>
    </source>
</evidence>